<keyword evidence="7 10" id="KW-0560">Oxidoreductase</keyword>
<dbReference type="NCBIfam" id="TIGR02493">
    <property type="entry name" value="PFLA"/>
    <property type="match status" value="1"/>
</dbReference>
<keyword evidence="13" id="KW-1185">Reference proteome</keyword>
<evidence type="ECO:0000256" key="3">
    <source>
        <dbReference type="ARBA" id="ARBA00021356"/>
    </source>
</evidence>
<keyword evidence="12" id="KW-0456">Lyase</keyword>
<dbReference type="GO" id="GO:0005737">
    <property type="term" value="C:cytoplasm"/>
    <property type="evidence" value="ECO:0007669"/>
    <property type="project" value="UniProtKB-SubCell"/>
</dbReference>
<comment type="function">
    <text evidence="1 10">Activation of pyruvate formate-lyase under anaerobic conditions by generation of an organic free radical, using S-adenosylmethionine and reduced flavodoxin as cosubstrates to produce 5'-deoxy-adenosine.</text>
</comment>
<dbReference type="GO" id="GO:0043365">
    <property type="term" value="F:[formate-C-acetyltransferase]-activating enzyme activity"/>
    <property type="evidence" value="ECO:0007669"/>
    <property type="project" value="UniProtKB-UniRule"/>
</dbReference>
<dbReference type="PANTHER" id="PTHR30352:SF5">
    <property type="entry name" value="PYRUVATE FORMATE-LYASE 1-ACTIVATING ENZYME"/>
    <property type="match status" value="1"/>
</dbReference>
<reference evidence="12 13" key="1">
    <citation type="submission" date="2016-10" db="EMBL/GenBank/DDBJ databases">
        <authorList>
            <person name="de Groot N.N."/>
        </authorList>
    </citation>
    <scope>NUCLEOTIDE SEQUENCE [LARGE SCALE GENOMIC DNA]</scope>
    <source>
        <strain evidence="12 13">DSM 16981</strain>
    </source>
</reference>
<dbReference type="AlphaFoldDB" id="A0A1G9ZWT9"/>
<keyword evidence="12" id="KW-0670">Pyruvate</keyword>
<dbReference type="InterPro" id="IPR012838">
    <property type="entry name" value="PFL1_activating"/>
</dbReference>
<proteinExistence type="inferred from homology"/>
<dbReference type="GO" id="GO:0046872">
    <property type="term" value="F:metal ion binding"/>
    <property type="evidence" value="ECO:0007669"/>
    <property type="project" value="UniProtKB-UniRule"/>
</dbReference>
<dbReference type="SFLD" id="SFLDS00029">
    <property type="entry name" value="Radical_SAM"/>
    <property type="match status" value="1"/>
</dbReference>
<evidence type="ECO:0000313" key="12">
    <source>
        <dbReference type="EMBL" id="SDN25036.1"/>
    </source>
</evidence>
<dbReference type="PROSITE" id="PS51918">
    <property type="entry name" value="RADICAL_SAM"/>
    <property type="match status" value="1"/>
</dbReference>
<dbReference type="STRING" id="349095.SAMN05660299_02397"/>
<comment type="subcellular location">
    <subcellularLocation>
        <location evidence="10">Cytoplasm</location>
    </subcellularLocation>
</comment>
<dbReference type="Gene3D" id="3.20.20.70">
    <property type="entry name" value="Aldolase class I"/>
    <property type="match status" value="1"/>
</dbReference>
<keyword evidence="4 10" id="KW-0004">4Fe-4S</keyword>
<evidence type="ECO:0000256" key="1">
    <source>
        <dbReference type="ARBA" id="ARBA00003141"/>
    </source>
</evidence>
<dbReference type="GO" id="GO:0016829">
    <property type="term" value="F:lyase activity"/>
    <property type="evidence" value="ECO:0007669"/>
    <property type="project" value="UniProtKB-KW"/>
</dbReference>
<dbReference type="Pfam" id="PF04055">
    <property type="entry name" value="Radical_SAM"/>
    <property type="match status" value="1"/>
</dbReference>
<evidence type="ECO:0000256" key="7">
    <source>
        <dbReference type="ARBA" id="ARBA00023002"/>
    </source>
</evidence>
<dbReference type="PANTHER" id="PTHR30352">
    <property type="entry name" value="PYRUVATE FORMATE-LYASE-ACTIVATING ENZYME"/>
    <property type="match status" value="1"/>
</dbReference>
<evidence type="ECO:0000256" key="6">
    <source>
        <dbReference type="ARBA" id="ARBA00022723"/>
    </source>
</evidence>
<dbReference type="InterPro" id="IPR013785">
    <property type="entry name" value="Aldolase_TIM"/>
</dbReference>
<evidence type="ECO:0000313" key="13">
    <source>
        <dbReference type="Proteomes" id="UP000199309"/>
    </source>
</evidence>
<dbReference type="GO" id="GO:0051539">
    <property type="term" value="F:4 iron, 4 sulfur cluster binding"/>
    <property type="evidence" value="ECO:0007669"/>
    <property type="project" value="UniProtKB-UniRule"/>
</dbReference>
<dbReference type="EMBL" id="FNHQ01000033">
    <property type="protein sequence ID" value="SDN25036.1"/>
    <property type="molecule type" value="Genomic_DNA"/>
</dbReference>
<organism evidence="12 13">
    <name type="scientific">Megasphaera paucivorans</name>
    <dbReference type="NCBI Taxonomy" id="349095"/>
    <lineage>
        <taxon>Bacteria</taxon>
        <taxon>Bacillati</taxon>
        <taxon>Bacillota</taxon>
        <taxon>Negativicutes</taxon>
        <taxon>Veillonellales</taxon>
        <taxon>Veillonellaceae</taxon>
        <taxon>Megasphaera</taxon>
    </lineage>
</organism>
<evidence type="ECO:0000256" key="2">
    <source>
        <dbReference type="ARBA" id="ARBA00009777"/>
    </source>
</evidence>
<dbReference type="EC" id="1.97.1.4" evidence="10"/>
<gene>
    <name evidence="12" type="ORF">SAMN05660299_02397</name>
</gene>
<name>A0A1G9ZWT9_9FIRM</name>
<keyword evidence="8 10" id="KW-0408">Iron</keyword>
<dbReference type="SUPFAM" id="SSF102114">
    <property type="entry name" value="Radical SAM enzymes"/>
    <property type="match status" value="1"/>
</dbReference>
<dbReference type="PIRSF" id="PIRSF000371">
    <property type="entry name" value="PFL_act_enz"/>
    <property type="match status" value="1"/>
</dbReference>
<feature type="domain" description="Radical SAM core" evidence="11">
    <location>
        <begin position="18"/>
        <end position="245"/>
    </location>
</feature>
<keyword evidence="10" id="KW-0963">Cytoplasm</keyword>
<dbReference type="OrthoDB" id="9782387at2"/>
<dbReference type="RefSeq" id="WP_091652264.1">
    <property type="nucleotide sequence ID" value="NZ_FNHQ01000033.1"/>
</dbReference>
<keyword evidence="5 10" id="KW-0949">S-adenosyl-L-methionine</keyword>
<comment type="cofactor">
    <cofactor evidence="10">
        <name>[4Fe-4S] cluster</name>
        <dbReference type="ChEBI" id="CHEBI:49883"/>
    </cofactor>
    <text evidence="10">Binds 1 [4Fe-4S] cluster. The cluster is coordinated with 3 cysteines and an exchangeable S-adenosyl-L-methionine.</text>
</comment>
<dbReference type="InterPro" id="IPR001989">
    <property type="entry name" value="Radical_activat_CS"/>
</dbReference>
<dbReference type="SFLD" id="SFLDG01066">
    <property type="entry name" value="organic_radical-activating_enz"/>
    <property type="match status" value="1"/>
</dbReference>
<comment type="similarity">
    <text evidence="2 10">Belongs to the organic radical-activating enzymes family.</text>
</comment>
<dbReference type="PROSITE" id="PS01087">
    <property type="entry name" value="RADICAL_ACTIVATING"/>
    <property type="match status" value="1"/>
</dbReference>
<dbReference type="InterPro" id="IPR012839">
    <property type="entry name" value="Organic_radical_activase"/>
</dbReference>
<keyword evidence="9 10" id="KW-0411">Iron-sulfur</keyword>
<evidence type="ECO:0000256" key="8">
    <source>
        <dbReference type="ARBA" id="ARBA00023004"/>
    </source>
</evidence>
<protein>
    <recommendedName>
        <fullName evidence="3 10">Pyruvate formate-lyase-activating enzyme</fullName>
        <ecNumber evidence="10">1.97.1.4</ecNumber>
    </recommendedName>
</protein>
<keyword evidence="6 10" id="KW-0479">Metal-binding</keyword>
<comment type="catalytic activity">
    <reaction evidence="10">
        <text>glycyl-[formate C-acetyltransferase] + reduced [flavodoxin] + S-adenosyl-L-methionine = glycin-2-yl radical-[formate C-acetyltransferase] + semiquinone [flavodoxin] + 5'-deoxyadenosine + L-methionine + H(+)</text>
        <dbReference type="Rhea" id="RHEA:19225"/>
        <dbReference type="Rhea" id="RHEA-COMP:10622"/>
        <dbReference type="Rhea" id="RHEA-COMP:12190"/>
        <dbReference type="Rhea" id="RHEA-COMP:12191"/>
        <dbReference type="Rhea" id="RHEA-COMP:14480"/>
        <dbReference type="ChEBI" id="CHEBI:15378"/>
        <dbReference type="ChEBI" id="CHEBI:17319"/>
        <dbReference type="ChEBI" id="CHEBI:29947"/>
        <dbReference type="ChEBI" id="CHEBI:32722"/>
        <dbReference type="ChEBI" id="CHEBI:57618"/>
        <dbReference type="ChEBI" id="CHEBI:57844"/>
        <dbReference type="ChEBI" id="CHEBI:59789"/>
        <dbReference type="ChEBI" id="CHEBI:140311"/>
        <dbReference type="EC" id="1.97.1.4"/>
    </reaction>
</comment>
<dbReference type="InterPro" id="IPR007197">
    <property type="entry name" value="rSAM"/>
</dbReference>
<evidence type="ECO:0000259" key="11">
    <source>
        <dbReference type="PROSITE" id="PS51918"/>
    </source>
</evidence>
<accession>A0A1G9ZWT9</accession>
<evidence type="ECO:0000256" key="4">
    <source>
        <dbReference type="ARBA" id="ARBA00022485"/>
    </source>
</evidence>
<dbReference type="Proteomes" id="UP000199309">
    <property type="component" value="Unassembled WGS sequence"/>
</dbReference>
<evidence type="ECO:0000256" key="10">
    <source>
        <dbReference type="RuleBase" id="RU362053"/>
    </source>
</evidence>
<dbReference type="CDD" id="cd01335">
    <property type="entry name" value="Radical_SAM"/>
    <property type="match status" value="1"/>
</dbReference>
<evidence type="ECO:0000256" key="9">
    <source>
        <dbReference type="ARBA" id="ARBA00023014"/>
    </source>
</evidence>
<sequence>MAEQLTGLINSTESFGAVDGPGVRFIVFMQGCSMRCRYCHNPETWNTYTGTRRTPQDVLQQALRYKSYWKNHGGITVSGGEALLQLDFVTELFRLSKEQGIHTALDTSGNPFTRNQPFWEKFQKLCEFTDLFILDIKEMDEEKHKKLTGQRNVNILELASTLSDFGKPMWIRHVLVPGLTDDEEGLHRMAHFIKTLKTVERTEILPYHTLGVPKWEQLGIPYTLKNMQSPTAEQIRRAEIILGIDH</sequence>
<dbReference type="InterPro" id="IPR034457">
    <property type="entry name" value="Organic_radical-activating"/>
</dbReference>
<evidence type="ECO:0000256" key="5">
    <source>
        <dbReference type="ARBA" id="ARBA00022691"/>
    </source>
</evidence>
<dbReference type="InterPro" id="IPR058240">
    <property type="entry name" value="rSAM_sf"/>
</dbReference>